<name>A0AA41QYL8_9BACT</name>
<dbReference type="Gene3D" id="1.10.443.10">
    <property type="entry name" value="Intergrase catalytic core"/>
    <property type="match status" value="1"/>
</dbReference>
<dbReference type="Gene3D" id="2.40.50.100">
    <property type="match status" value="2"/>
</dbReference>
<comment type="caution">
    <text evidence="9">The sequence shown here is derived from an EMBL/GenBank/DDBJ whole genome shotgun (WGS) entry which is preliminary data.</text>
</comment>
<dbReference type="GO" id="GO:0003677">
    <property type="term" value="F:DNA binding"/>
    <property type="evidence" value="ECO:0007669"/>
    <property type="project" value="UniProtKB-KW"/>
</dbReference>
<dbReference type="PANTHER" id="PTHR30349">
    <property type="entry name" value="PHAGE INTEGRASE-RELATED"/>
    <property type="match status" value="1"/>
</dbReference>
<dbReference type="InterPro" id="IPR004606">
    <property type="entry name" value="Mop_domain"/>
</dbReference>
<evidence type="ECO:0000259" key="8">
    <source>
        <dbReference type="PROSITE" id="PS51898"/>
    </source>
</evidence>
<evidence type="ECO:0000256" key="6">
    <source>
        <dbReference type="SAM" id="MobiDB-lite"/>
    </source>
</evidence>
<protein>
    <submittedName>
        <fullName evidence="9">TOBE domain-containing protein</fullName>
    </submittedName>
</protein>
<dbReference type="Pfam" id="PF03459">
    <property type="entry name" value="TOBE"/>
    <property type="match status" value="2"/>
</dbReference>
<feature type="domain" description="Mop" evidence="7">
    <location>
        <begin position="233"/>
        <end position="299"/>
    </location>
</feature>
<evidence type="ECO:0000256" key="3">
    <source>
        <dbReference type="ARBA" id="ARBA00023125"/>
    </source>
</evidence>
<dbReference type="PROSITE" id="PS51866">
    <property type="entry name" value="MOP"/>
    <property type="match status" value="2"/>
</dbReference>
<dbReference type="EMBL" id="JALJRB010000002">
    <property type="protein sequence ID" value="MCJ8499412.1"/>
    <property type="molecule type" value="Genomic_DNA"/>
</dbReference>
<comment type="similarity">
    <text evidence="1">Belongs to the 'phage' integrase family.</text>
</comment>
<evidence type="ECO:0000259" key="7">
    <source>
        <dbReference type="PROSITE" id="PS51866"/>
    </source>
</evidence>
<keyword evidence="4" id="KW-0233">DNA recombination</keyword>
<evidence type="ECO:0000256" key="5">
    <source>
        <dbReference type="PROSITE-ProRule" id="PRU01213"/>
    </source>
</evidence>
<evidence type="ECO:0000256" key="4">
    <source>
        <dbReference type="ARBA" id="ARBA00023172"/>
    </source>
</evidence>
<feature type="domain" description="Tyr recombinase" evidence="8">
    <location>
        <begin position="39"/>
        <end position="223"/>
    </location>
</feature>
<feature type="domain" description="Mop" evidence="7">
    <location>
        <begin position="305"/>
        <end position="371"/>
    </location>
</feature>
<dbReference type="PROSITE" id="PS51898">
    <property type="entry name" value="TYR_RECOMBINASE"/>
    <property type="match status" value="1"/>
</dbReference>
<keyword evidence="3" id="KW-0238">DNA-binding</keyword>
<keyword evidence="2 5" id="KW-0500">Molybdenum</keyword>
<sequence length="372" mass="40824">MGAKNDADPEIALPGEPPSPSVPGTAAKGRIHSMPGSEKCLDPIQLEALERAFREWRHDSPRADIRSARHRVLLIFLLIRYTGAKLSEVLGLDLQQDVDCERRTALLRRGDSRAAKAQRQVPLPAALCDDIRRYLDHARATDAPTRLAVDPGFVRRKFYERAEACGLAKALGAPEVLRRSRAVELMQNHMPLPAVQMLLGHGTPNLTSAYVTFSEAEMEQVTRTFMEKEGVRRTSARNSFYGKVRSIQQDAVQSMVELATMGGHLIRSVITNHSARRLGLQPGKTITAEVKAPWVMLHKGAADPASSADNALHGTVRAITRAAVNVEYIVRLADETEVCAIVTRTADARLELCEGDPVTVLFSSFAVVLLAE</sequence>
<evidence type="ECO:0000256" key="2">
    <source>
        <dbReference type="ARBA" id="ARBA00022505"/>
    </source>
</evidence>
<dbReference type="GO" id="GO:0015689">
    <property type="term" value="P:molybdate ion transport"/>
    <property type="evidence" value="ECO:0007669"/>
    <property type="project" value="InterPro"/>
</dbReference>
<dbReference type="AlphaFoldDB" id="A0AA41QYL8"/>
<dbReference type="NCBIfam" id="TIGR00638">
    <property type="entry name" value="Mop"/>
    <property type="match status" value="1"/>
</dbReference>
<dbReference type="PANTHER" id="PTHR30349:SF41">
    <property type="entry name" value="INTEGRASE_RECOMBINASE PROTEIN MJ0367-RELATED"/>
    <property type="match status" value="1"/>
</dbReference>
<dbReference type="InterPro" id="IPR013762">
    <property type="entry name" value="Integrase-like_cat_sf"/>
</dbReference>
<keyword evidence="10" id="KW-1185">Reference proteome</keyword>
<gene>
    <name evidence="9" type="ORF">MRX98_02405</name>
</gene>
<dbReference type="Proteomes" id="UP001165427">
    <property type="component" value="Unassembled WGS sequence"/>
</dbReference>
<dbReference type="SUPFAM" id="SSF56349">
    <property type="entry name" value="DNA breaking-rejoining enzymes"/>
    <property type="match status" value="1"/>
</dbReference>
<proteinExistence type="inferred from homology"/>
<evidence type="ECO:0000313" key="9">
    <source>
        <dbReference type="EMBL" id="MCJ8499412.1"/>
    </source>
</evidence>
<dbReference type="GO" id="GO:0015074">
    <property type="term" value="P:DNA integration"/>
    <property type="evidence" value="ECO:0007669"/>
    <property type="project" value="InterPro"/>
</dbReference>
<evidence type="ECO:0000313" key="10">
    <source>
        <dbReference type="Proteomes" id="UP001165427"/>
    </source>
</evidence>
<feature type="region of interest" description="Disordered" evidence="6">
    <location>
        <begin position="1"/>
        <end position="37"/>
    </location>
</feature>
<dbReference type="RefSeq" id="WP_246902707.1">
    <property type="nucleotide sequence ID" value="NZ_JALJRB010000002.1"/>
</dbReference>
<dbReference type="CDD" id="cd00397">
    <property type="entry name" value="DNA_BRE_C"/>
    <property type="match status" value="1"/>
</dbReference>
<evidence type="ECO:0000256" key="1">
    <source>
        <dbReference type="ARBA" id="ARBA00008857"/>
    </source>
</evidence>
<dbReference type="InterPro" id="IPR005116">
    <property type="entry name" value="Transp-assoc_OB_typ1"/>
</dbReference>
<organism evidence="9 10">
    <name type="scientific">Desulfatitalea alkaliphila</name>
    <dbReference type="NCBI Taxonomy" id="2929485"/>
    <lineage>
        <taxon>Bacteria</taxon>
        <taxon>Pseudomonadati</taxon>
        <taxon>Thermodesulfobacteriota</taxon>
        <taxon>Desulfobacteria</taxon>
        <taxon>Desulfobacterales</taxon>
        <taxon>Desulfosarcinaceae</taxon>
        <taxon>Desulfatitalea</taxon>
    </lineage>
</organism>
<dbReference type="Pfam" id="PF00589">
    <property type="entry name" value="Phage_integrase"/>
    <property type="match status" value="1"/>
</dbReference>
<accession>A0AA41QYL8</accession>
<dbReference type="InterPro" id="IPR002104">
    <property type="entry name" value="Integrase_catalytic"/>
</dbReference>
<dbReference type="InterPro" id="IPR011010">
    <property type="entry name" value="DNA_brk_join_enz"/>
</dbReference>
<dbReference type="InterPro" id="IPR050090">
    <property type="entry name" value="Tyrosine_recombinase_XerCD"/>
</dbReference>
<dbReference type="GO" id="GO:0006310">
    <property type="term" value="P:DNA recombination"/>
    <property type="evidence" value="ECO:0007669"/>
    <property type="project" value="UniProtKB-KW"/>
</dbReference>
<dbReference type="SUPFAM" id="SSF50331">
    <property type="entry name" value="MOP-like"/>
    <property type="match status" value="2"/>
</dbReference>
<dbReference type="InterPro" id="IPR008995">
    <property type="entry name" value="Mo/tungstate-bd_C_term_dom"/>
</dbReference>
<reference evidence="9" key="1">
    <citation type="submission" date="2022-04" db="EMBL/GenBank/DDBJ databases">
        <title>Desulfatitalea alkaliphila sp. nov., a novel anaerobic sulfate-reducing bacterium isolated from terrestrial mud volcano, Taman Peninsula, Russia.</title>
        <authorList>
            <person name="Khomyakova M.A."/>
            <person name="Merkel A.Y."/>
            <person name="Slobodkin A.I."/>
        </authorList>
    </citation>
    <scope>NUCLEOTIDE SEQUENCE</scope>
    <source>
        <strain evidence="9">M08but</strain>
    </source>
</reference>